<keyword evidence="1" id="KW-0547">Nucleotide-binding</keyword>
<feature type="domain" description="UvrD-like helicase ATP-binding" evidence="5">
    <location>
        <begin position="2"/>
        <end position="97"/>
    </location>
</feature>
<keyword evidence="7" id="KW-1185">Reference proteome</keyword>
<organism evidence="6 7">
    <name type="scientific">Aduncisulcus paluster</name>
    <dbReference type="NCBI Taxonomy" id="2918883"/>
    <lineage>
        <taxon>Eukaryota</taxon>
        <taxon>Metamonada</taxon>
        <taxon>Carpediemonas-like organisms</taxon>
        <taxon>Aduncisulcus</taxon>
    </lineage>
</organism>
<feature type="non-terminal residue" evidence="6">
    <location>
        <position position="112"/>
    </location>
</feature>
<dbReference type="Proteomes" id="UP001057375">
    <property type="component" value="Unassembled WGS sequence"/>
</dbReference>
<dbReference type="EMBL" id="BQXS01006718">
    <property type="protein sequence ID" value="GKT21920.1"/>
    <property type="molecule type" value="Genomic_DNA"/>
</dbReference>
<dbReference type="Gene3D" id="3.40.50.300">
    <property type="entry name" value="P-loop containing nucleotide triphosphate hydrolases"/>
    <property type="match status" value="1"/>
</dbReference>
<comment type="caution">
    <text evidence="6">The sequence shown here is derived from an EMBL/GenBank/DDBJ whole genome shotgun (WGS) entry which is preliminary data.</text>
</comment>
<feature type="non-terminal residue" evidence="6">
    <location>
        <position position="1"/>
    </location>
</feature>
<evidence type="ECO:0000256" key="2">
    <source>
        <dbReference type="ARBA" id="ARBA00022801"/>
    </source>
</evidence>
<evidence type="ECO:0000259" key="5">
    <source>
        <dbReference type="Pfam" id="PF00580"/>
    </source>
</evidence>
<evidence type="ECO:0000256" key="4">
    <source>
        <dbReference type="ARBA" id="ARBA00022840"/>
    </source>
</evidence>
<sequence length="112" mass="12868">RLLIVTFTNAAAGEMRERVMNALTRRVADGAENEQFLRRQIGLIHRANIMTVHAFCIDVVRHYFYEVDLDPAFRIGDTSELSLMLESALEDVMEEAYEKENPDFLNLVEAYG</sequence>
<keyword evidence="4" id="KW-0067">ATP-binding</keyword>
<dbReference type="SUPFAM" id="SSF52540">
    <property type="entry name" value="P-loop containing nucleoside triphosphate hydrolases"/>
    <property type="match status" value="1"/>
</dbReference>
<accession>A0ABQ5K089</accession>
<evidence type="ECO:0000256" key="1">
    <source>
        <dbReference type="ARBA" id="ARBA00022741"/>
    </source>
</evidence>
<proteinExistence type="predicted"/>
<keyword evidence="2" id="KW-0378">Hydrolase</keyword>
<keyword evidence="3" id="KW-0347">Helicase</keyword>
<gene>
    <name evidence="6" type="ORF">ADUPG1_004480</name>
</gene>
<dbReference type="Pfam" id="PF00580">
    <property type="entry name" value="UvrD-helicase"/>
    <property type="match status" value="1"/>
</dbReference>
<protein>
    <submittedName>
        <fullName evidence="6">Multi-domain containing protein</fullName>
    </submittedName>
</protein>
<name>A0ABQ5K089_9EUKA</name>
<evidence type="ECO:0000313" key="7">
    <source>
        <dbReference type="Proteomes" id="UP001057375"/>
    </source>
</evidence>
<evidence type="ECO:0000313" key="6">
    <source>
        <dbReference type="EMBL" id="GKT21920.1"/>
    </source>
</evidence>
<evidence type="ECO:0000256" key="3">
    <source>
        <dbReference type="ARBA" id="ARBA00022806"/>
    </source>
</evidence>
<dbReference type="InterPro" id="IPR014016">
    <property type="entry name" value="UvrD-like_ATP-bd"/>
</dbReference>
<reference evidence="6" key="1">
    <citation type="submission" date="2022-03" db="EMBL/GenBank/DDBJ databases">
        <title>Draft genome sequence of Aduncisulcus paluster, a free-living microaerophilic Fornicata.</title>
        <authorList>
            <person name="Yuyama I."/>
            <person name="Kume K."/>
            <person name="Tamura T."/>
            <person name="Inagaki Y."/>
            <person name="Hashimoto T."/>
        </authorList>
    </citation>
    <scope>NUCLEOTIDE SEQUENCE</scope>
    <source>
        <strain evidence="6">NY0171</strain>
    </source>
</reference>
<dbReference type="InterPro" id="IPR027417">
    <property type="entry name" value="P-loop_NTPase"/>
</dbReference>